<evidence type="ECO:0000256" key="6">
    <source>
        <dbReference type="ARBA" id="ARBA00023132"/>
    </source>
</evidence>
<dbReference type="EMBL" id="CAXAMM010000001">
    <property type="protein sequence ID" value="CAK8985164.1"/>
    <property type="molecule type" value="Genomic_DNA"/>
</dbReference>
<gene>
    <name evidence="10" type="ORF">SCF082_LOCUS41</name>
</gene>
<feature type="region of interest" description="Disordered" evidence="8">
    <location>
        <begin position="514"/>
        <end position="536"/>
    </location>
</feature>
<evidence type="ECO:0000256" key="2">
    <source>
        <dbReference type="ARBA" id="ARBA00022448"/>
    </source>
</evidence>
<name>A0ABP0H7D4_9DINO</name>
<feature type="compositionally biased region" description="Low complexity" evidence="8">
    <location>
        <begin position="527"/>
        <end position="536"/>
    </location>
</feature>
<organism evidence="10 11">
    <name type="scientific">Durusdinium trenchii</name>
    <dbReference type="NCBI Taxonomy" id="1381693"/>
    <lineage>
        <taxon>Eukaryota</taxon>
        <taxon>Sar</taxon>
        <taxon>Alveolata</taxon>
        <taxon>Dinophyceae</taxon>
        <taxon>Suessiales</taxon>
        <taxon>Symbiodiniaceae</taxon>
        <taxon>Durusdinium</taxon>
    </lineage>
</organism>
<keyword evidence="3" id="KW-0509">mRNA transport</keyword>
<comment type="subcellular location">
    <subcellularLocation>
        <location evidence="1">Nucleus</location>
        <location evidence="1">Nuclear pore complex</location>
    </subcellularLocation>
</comment>
<dbReference type="Proteomes" id="UP001642464">
    <property type="component" value="Unassembled WGS sequence"/>
</dbReference>
<protein>
    <submittedName>
        <fullName evidence="10">Uncharacterized protein</fullName>
    </submittedName>
</protein>
<dbReference type="PANTHER" id="PTHR13257">
    <property type="entry name" value="NUCLEOPORIN NUP84-RELATED"/>
    <property type="match status" value="1"/>
</dbReference>
<feature type="compositionally biased region" description="Low complexity" evidence="8">
    <location>
        <begin position="586"/>
        <end position="595"/>
    </location>
</feature>
<proteinExistence type="predicted"/>
<evidence type="ECO:0000256" key="8">
    <source>
        <dbReference type="SAM" id="MobiDB-lite"/>
    </source>
</evidence>
<dbReference type="InterPro" id="IPR037700">
    <property type="entry name" value="NUP88/NUP82"/>
</dbReference>
<feature type="chain" id="PRO_5046610360" evidence="9">
    <location>
        <begin position="18"/>
        <end position="640"/>
    </location>
</feature>
<keyword evidence="11" id="KW-1185">Reference proteome</keyword>
<evidence type="ECO:0000256" key="1">
    <source>
        <dbReference type="ARBA" id="ARBA00004567"/>
    </source>
</evidence>
<keyword evidence="7" id="KW-0539">Nucleus</keyword>
<feature type="region of interest" description="Disordered" evidence="8">
    <location>
        <begin position="586"/>
        <end position="611"/>
    </location>
</feature>
<evidence type="ECO:0000256" key="5">
    <source>
        <dbReference type="ARBA" id="ARBA00023010"/>
    </source>
</evidence>
<sequence>MAAKWSALAHLPLWAQASSGSLAVAELPGGLTVFLLGKRAAYQSGETSEVVHICVQDGSGFIERRLLIDVKIEPSETAEPEPFQQLHISSGYRALALWSPARCAVVSLDGALEQRQERLEAMVFTPAGKSLVKVAWHPTSDAHLGILFSDGSWSLLNLAMSIDEPELHFVGDEVFVDFTFVSLGSKAVRSLGSEDAWLSLSVFFLAASGRVSFRGPVLPSTAVLSFKEYEALQAALVQDSSPLTVALAASLSASAAPDGEHEVVLVTHRHHLHGSGEPMSLSLQLPEHIIEEPSTTSTPCGGTSFSTLQVCSSSPLILLARATSSGLVELLALDTPVRPSAASSAPRVAARVLEEIDLSCSRSPSRTGTSDFIRLSKHSLEDAHLFVHTRSLLAAIDVSSSCSSSCSSSTVTTLAETRSDEMDFVSWTVLESGLGLLLRMERGTSSRRPVMKLLEVTPRDSAPDRRNASMHFSKQSPLDLLEQPIASFGATPPQTAEKPLELATRVAGLRGGLARDAKPGAGRGHQRAAPALGRGEAAGEAAAGAAEGVGGTTGGLGESPPCCGGVFQLGKLQGHRRPEALRPALRAPSRGPAAAECESRGAPGGEVGDQPKILETDIGSCGINNCVMELYRAKPGKSAI</sequence>
<feature type="signal peptide" evidence="9">
    <location>
        <begin position="1"/>
        <end position="17"/>
    </location>
</feature>
<dbReference type="PANTHER" id="PTHR13257:SF0">
    <property type="entry name" value="NUCLEAR PORE COMPLEX PROTEIN NUP88"/>
    <property type="match status" value="1"/>
</dbReference>
<evidence type="ECO:0000256" key="3">
    <source>
        <dbReference type="ARBA" id="ARBA00022816"/>
    </source>
</evidence>
<evidence type="ECO:0000256" key="4">
    <source>
        <dbReference type="ARBA" id="ARBA00022927"/>
    </source>
</evidence>
<keyword evidence="5" id="KW-0811">Translocation</keyword>
<reference evidence="10 11" key="1">
    <citation type="submission" date="2024-02" db="EMBL/GenBank/DDBJ databases">
        <authorList>
            <person name="Chen Y."/>
            <person name="Shah S."/>
            <person name="Dougan E. K."/>
            <person name="Thang M."/>
            <person name="Chan C."/>
        </authorList>
    </citation>
    <scope>NUCLEOTIDE SEQUENCE [LARGE SCALE GENOMIC DNA]</scope>
</reference>
<evidence type="ECO:0000313" key="10">
    <source>
        <dbReference type="EMBL" id="CAK8985164.1"/>
    </source>
</evidence>
<keyword evidence="9" id="KW-0732">Signal</keyword>
<keyword evidence="6" id="KW-0906">Nuclear pore complex</keyword>
<evidence type="ECO:0000256" key="9">
    <source>
        <dbReference type="SAM" id="SignalP"/>
    </source>
</evidence>
<accession>A0ABP0H7D4</accession>
<evidence type="ECO:0000313" key="11">
    <source>
        <dbReference type="Proteomes" id="UP001642464"/>
    </source>
</evidence>
<keyword evidence="2" id="KW-0813">Transport</keyword>
<evidence type="ECO:0000256" key="7">
    <source>
        <dbReference type="ARBA" id="ARBA00023242"/>
    </source>
</evidence>
<comment type="caution">
    <text evidence="10">The sequence shown here is derived from an EMBL/GenBank/DDBJ whole genome shotgun (WGS) entry which is preliminary data.</text>
</comment>
<keyword evidence="4" id="KW-0653">Protein transport</keyword>